<evidence type="ECO:0000313" key="2">
    <source>
        <dbReference type="EMBL" id="MXY93185.1"/>
    </source>
</evidence>
<dbReference type="PIRSF" id="PIRSF015736">
    <property type="entry name" value="MI"/>
    <property type="match status" value="1"/>
</dbReference>
<proteinExistence type="predicted"/>
<organism evidence="2">
    <name type="scientific">Caldilineaceae bacterium SB0664_bin_27</name>
    <dbReference type="NCBI Taxonomy" id="2605260"/>
    <lineage>
        <taxon>Bacteria</taxon>
        <taxon>Bacillati</taxon>
        <taxon>Chloroflexota</taxon>
        <taxon>Caldilineae</taxon>
        <taxon>Caldilineales</taxon>
        <taxon>Caldilineaceae</taxon>
    </lineage>
</organism>
<sequence length="298" mass="31647">MKADGKPDIRGGRHASARETAASFDRLRAGSGIAAPTELDLPEAQTTASARTLSGGVPGWRTRLGLLSPDDGINDDEFWLYLPDGVSLIFTRYRTATRFDPISPDMVDRYADLEPILDAAETLRITRPGAIVFLCNSCSFVHGVGGDVKISAAIRRAVDIPATTISTAQVQALRTLGVQRVAVAGPYPSDVTQLLVDFLEGHGFEVTGSQSAGMETEWQIGNSAPSVWYDLARAVDSPRAECVLLACSGIRTAAIIEPLETDLGKPVVSAPAVSIWAALRLAGVKAPVFGRGVLLAEY</sequence>
<dbReference type="PANTHER" id="PTHR40267">
    <property type="entry name" value="BLR3294 PROTEIN"/>
    <property type="match status" value="1"/>
</dbReference>
<gene>
    <name evidence="2" type="ORF">F4Y42_07000</name>
</gene>
<name>A0A6B0YST3_9CHLR</name>
<dbReference type="AlphaFoldDB" id="A0A6B0YST3"/>
<feature type="compositionally biased region" description="Basic and acidic residues" evidence="1">
    <location>
        <begin position="1"/>
        <end position="11"/>
    </location>
</feature>
<dbReference type="Gene3D" id="3.40.50.12500">
    <property type="match status" value="1"/>
</dbReference>
<reference evidence="2" key="1">
    <citation type="submission" date="2019-09" db="EMBL/GenBank/DDBJ databases">
        <title>Characterisation of the sponge microbiome using genome-centric metagenomics.</title>
        <authorList>
            <person name="Engelberts J.P."/>
            <person name="Robbins S.J."/>
            <person name="De Goeij J.M."/>
            <person name="Aranda M."/>
            <person name="Bell S.C."/>
            <person name="Webster N.S."/>
        </authorList>
    </citation>
    <scope>NUCLEOTIDE SEQUENCE</scope>
    <source>
        <strain evidence="2">SB0664_bin_27</strain>
    </source>
</reference>
<protein>
    <submittedName>
        <fullName evidence="2">Asp/Glu/hydantoin racemase</fullName>
    </submittedName>
</protein>
<dbReference type="InterPro" id="IPR053714">
    <property type="entry name" value="Iso_Racemase_Enz_sf"/>
</dbReference>
<dbReference type="InterPro" id="IPR026286">
    <property type="entry name" value="MaiA/AMDase"/>
</dbReference>
<dbReference type="EMBL" id="VXRG01000061">
    <property type="protein sequence ID" value="MXY93185.1"/>
    <property type="molecule type" value="Genomic_DNA"/>
</dbReference>
<dbReference type="Pfam" id="PF17645">
    <property type="entry name" value="Amdase"/>
    <property type="match status" value="1"/>
</dbReference>
<accession>A0A6B0YST3</accession>
<evidence type="ECO:0000256" key="1">
    <source>
        <dbReference type="SAM" id="MobiDB-lite"/>
    </source>
</evidence>
<dbReference type="PANTHER" id="PTHR40267:SF1">
    <property type="entry name" value="BLR3294 PROTEIN"/>
    <property type="match status" value="1"/>
</dbReference>
<comment type="caution">
    <text evidence="2">The sequence shown here is derived from an EMBL/GenBank/DDBJ whole genome shotgun (WGS) entry which is preliminary data.</text>
</comment>
<feature type="region of interest" description="Disordered" evidence="1">
    <location>
        <begin position="1"/>
        <end position="21"/>
    </location>
</feature>